<keyword evidence="4" id="KW-1185">Reference proteome</keyword>
<evidence type="ECO:0000256" key="1">
    <source>
        <dbReference type="SAM" id="MobiDB-lite"/>
    </source>
</evidence>
<sequence>MNLLQKAVSVLARSVGLADPRLNEILGSIDSSSGERVTPTTALGISAVWGCVSLLAGTIASLPLMVYRRQGGIQTVAYDHPLYRLLHESPNYDQTAMDFWEFIGASLELQGDGIARIERSGDRVIALHPPVPPEIVDRRRLSSGDIGYRWSLDGKSWDLRQRDVLHVRGFGGNPLGGLSTLAFARQSLGLAMAIERAAGETFRNGIRPSGVYQTATKMTPDQRVEIEEHLAKRHAGAINAGRPMVLGFDLKWEQLTINPNDAQMIESRSFSVEEICRFFGVPPFMVGSTEKVTSWGTGLEQQTLGFVKFTLRRRLRRIEQALAKQLLTPRDRLDGVSIEFNLEGLLRGDSQSRGSFYQTGLQNGWRTINEVRALENLPPVPGGDVPRMQSQNVPITDAPSIGDIDQPQLGDEE</sequence>
<reference evidence="3 4" key="1">
    <citation type="submission" date="2013-07" db="EMBL/GenBank/DDBJ databases">
        <title>Completed genome of Sphingomonas sanxanigenens NX02.</title>
        <authorList>
            <person name="Ma T."/>
            <person name="Huang H."/>
            <person name="Wu M."/>
            <person name="Li X."/>
            <person name="Li G."/>
        </authorList>
    </citation>
    <scope>NUCLEOTIDE SEQUENCE [LARGE SCALE GENOMIC DNA]</scope>
    <source>
        <strain evidence="3 4">NX02</strain>
    </source>
</reference>
<keyword evidence="2" id="KW-0472">Membrane</keyword>
<dbReference type="Proteomes" id="UP000018851">
    <property type="component" value="Chromosome"/>
</dbReference>
<dbReference type="Gene3D" id="3.30.1120.70">
    <property type="match status" value="1"/>
</dbReference>
<dbReference type="STRING" id="1123269.NX02_21340"/>
<dbReference type="Pfam" id="PF04860">
    <property type="entry name" value="Phage_portal"/>
    <property type="match status" value="1"/>
</dbReference>
<proteinExistence type="predicted"/>
<dbReference type="Gene3D" id="3.40.140.120">
    <property type="match status" value="1"/>
</dbReference>
<dbReference type="KEGG" id="ssan:NX02_21340"/>
<dbReference type="Gene3D" id="1.20.1270.210">
    <property type="match status" value="1"/>
</dbReference>
<dbReference type="RefSeq" id="WP_025294063.1">
    <property type="nucleotide sequence ID" value="NZ_CP006644.1"/>
</dbReference>
<dbReference type="EMBL" id="CP006644">
    <property type="protein sequence ID" value="AHE51737.1"/>
    <property type="molecule type" value="Genomic_DNA"/>
</dbReference>
<dbReference type="InterPro" id="IPR006427">
    <property type="entry name" value="Portal_HK97"/>
</dbReference>
<dbReference type="AlphaFoldDB" id="W0A5I6"/>
<dbReference type="OrthoDB" id="7592047at2"/>
<evidence type="ECO:0000313" key="3">
    <source>
        <dbReference type="EMBL" id="AHE51737.1"/>
    </source>
</evidence>
<gene>
    <name evidence="3" type="ORF">NX02_21340</name>
</gene>
<dbReference type="HOGENOM" id="CLU_033789_0_0_5"/>
<dbReference type="eggNOG" id="COG4695">
    <property type="taxonomic scope" value="Bacteria"/>
</dbReference>
<dbReference type="PATRIC" id="fig|1123269.5.peg.4176"/>
<keyword evidence="2" id="KW-1133">Transmembrane helix</keyword>
<feature type="region of interest" description="Disordered" evidence="1">
    <location>
        <begin position="376"/>
        <end position="413"/>
    </location>
</feature>
<evidence type="ECO:0000256" key="2">
    <source>
        <dbReference type="SAM" id="Phobius"/>
    </source>
</evidence>
<name>W0A5I6_9SPHN</name>
<dbReference type="InterPro" id="IPR006944">
    <property type="entry name" value="Phage/GTA_portal"/>
</dbReference>
<feature type="transmembrane region" description="Helical" evidence="2">
    <location>
        <begin position="42"/>
        <end position="67"/>
    </location>
</feature>
<accession>W0A5I6</accession>
<organism evidence="3 4">
    <name type="scientific">Sphingomonas sanxanigenens DSM 19645 = NX02</name>
    <dbReference type="NCBI Taxonomy" id="1123269"/>
    <lineage>
        <taxon>Bacteria</taxon>
        <taxon>Pseudomonadati</taxon>
        <taxon>Pseudomonadota</taxon>
        <taxon>Alphaproteobacteria</taxon>
        <taxon>Sphingomonadales</taxon>
        <taxon>Sphingomonadaceae</taxon>
        <taxon>Sphingomonas</taxon>
    </lineage>
</organism>
<protein>
    <submittedName>
        <fullName evidence="3">Histone H1</fullName>
    </submittedName>
</protein>
<dbReference type="NCBIfam" id="TIGR01537">
    <property type="entry name" value="portal_HK97"/>
    <property type="match status" value="1"/>
</dbReference>
<keyword evidence="2" id="KW-0812">Transmembrane</keyword>
<evidence type="ECO:0000313" key="4">
    <source>
        <dbReference type="Proteomes" id="UP000018851"/>
    </source>
</evidence>